<evidence type="ECO:0000256" key="8">
    <source>
        <dbReference type="ARBA" id="ARBA00023136"/>
    </source>
</evidence>
<keyword evidence="7" id="KW-0406">Ion transport</keyword>
<keyword evidence="6" id="KW-1133">Transmembrane helix</keyword>
<dbReference type="Proteomes" id="UP000030680">
    <property type="component" value="Unassembled WGS sequence"/>
</dbReference>
<dbReference type="RefSeq" id="XP_005707107.1">
    <property type="nucleotide sequence ID" value="XM_005707050.1"/>
</dbReference>
<keyword evidence="2" id="KW-0813">Transport</keyword>
<evidence type="ECO:0000256" key="1">
    <source>
        <dbReference type="ARBA" id="ARBA00004141"/>
    </source>
</evidence>
<sequence length="289" mass="33382">MSGREMENEDEFMLKCLEILRDGRSSFRTINRKSVISEANQSVLWSGLSKRGRTNRKLNFTDLKVVDPAFRRGATLRLLSNVIILSVFDLRALVFHEKVQIFDPENLQSAKVSKQLVTSLRSAQQSNNHFVFELFVLDTLLTLVSKQATAPFESLESATYQMLKEAPRKNVAHYLSSLRLKKQQLYQIAENSEIPRQLLVSFLEEEAFEVPTDFDSDNLKQQTEDLLEQRLLLFRCLDSSILLLETIGQRVHRLLEEVNNREDVLSIGMDSFLRSVLPRYLVPVLVRTY</sequence>
<keyword evidence="3" id="KW-0812">Transmembrane</keyword>
<evidence type="ECO:0000256" key="5">
    <source>
        <dbReference type="ARBA" id="ARBA00022946"/>
    </source>
</evidence>
<dbReference type="Gramene" id="EME30587">
    <property type="protein sequence ID" value="EME30587"/>
    <property type="gene ID" value="Gasu_20490"/>
</dbReference>
<dbReference type="InterPro" id="IPR039204">
    <property type="entry name" value="MRS2-like"/>
</dbReference>
<evidence type="ECO:0000256" key="3">
    <source>
        <dbReference type="ARBA" id="ARBA00022692"/>
    </source>
</evidence>
<keyword evidence="4" id="KW-0460">Magnesium</keyword>
<dbReference type="OrthoDB" id="5695at2759"/>
<proteinExistence type="predicted"/>
<evidence type="ECO:0000313" key="9">
    <source>
        <dbReference type="EMBL" id="EME30587.1"/>
    </source>
</evidence>
<dbReference type="EMBL" id="KB454498">
    <property type="protein sequence ID" value="EME30587.1"/>
    <property type="molecule type" value="Genomic_DNA"/>
</dbReference>
<dbReference type="GO" id="GO:0015095">
    <property type="term" value="F:magnesium ion transmembrane transporter activity"/>
    <property type="evidence" value="ECO:0007669"/>
    <property type="project" value="TreeGrafter"/>
</dbReference>
<organism evidence="9 10">
    <name type="scientific">Galdieria sulphuraria</name>
    <name type="common">Red alga</name>
    <dbReference type="NCBI Taxonomy" id="130081"/>
    <lineage>
        <taxon>Eukaryota</taxon>
        <taxon>Rhodophyta</taxon>
        <taxon>Bangiophyceae</taxon>
        <taxon>Galdieriales</taxon>
        <taxon>Galdieriaceae</taxon>
        <taxon>Galdieria</taxon>
    </lineage>
</organism>
<protein>
    <submittedName>
        <fullName evidence="9">Mitochondrial magnesium transporter Mrs2p-like protein</fullName>
    </submittedName>
</protein>
<keyword evidence="8" id="KW-0472">Membrane</keyword>
<reference evidence="10" key="1">
    <citation type="journal article" date="2013" name="Science">
        <title>Gene transfer from bacteria and archaea facilitated evolution of an extremophilic eukaryote.</title>
        <authorList>
            <person name="Schonknecht G."/>
            <person name="Chen W.H."/>
            <person name="Ternes C.M."/>
            <person name="Barbier G.G."/>
            <person name="Shrestha R.P."/>
            <person name="Stanke M."/>
            <person name="Brautigam A."/>
            <person name="Baker B.J."/>
            <person name="Banfield J.F."/>
            <person name="Garavito R.M."/>
            <person name="Carr K."/>
            <person name="Wilkerson C."/>
            <person name="Rensing S.A."/>
            <person name="Gagneul D."/>
            <person name="Dickenson N.E."/>
            <person name="Oesterhelt C."/>
            <person name="Lercher M.J."/>
            <person name="Weber A.P."/>
        </authorList>
    </citation>
    <scope>NUCLEOTIDE SEQUENCE [LARGE SCALE GENOMIC DNA]</scope>
    <source>
        <strain evidence="10">074W</strain>
    </source>
</reference>
<keyword evidence="10" id="KW-1185">Reference proteome</keyword>
<keyword evidence="5" id="KW-0809">Transit peptide</keyword>
<accession>M2XKC1</accession>
<dbReference type="GO" id="GO:0016020">
    <property type="term" value="C:membrane"/>
    <property type="evidence" value="ECO:0007669"/>
    <property type="project" value="UniProtKB-SubCell"/>
</dbReference>
<evidence type="ECO:0000256" key="2">
    <source>
        <dbReference type="ARBA" id="ARBA00022448"/>
    </source>
</evidence>
<evidence type="ECO:0000256" key="6">
    <source>
        <dbReference type="ARBA" id="ARBA00022989"/>
    </source>
</evidence>
<dbReference type="AlphaFoldDB" id="M2XKC1"/>
<evidence type="ECO:0000256" key="7">
    <source>
        <dbReference type="ARBA" id="ARBA00023065"/>
    </source>
</evidence>
<evidence type="ECO:0000256" key="4">
    <source>
        <dbReference type="ARBA" id="ARBA00022842"/>
    </source>
</evidence>
<dbReference type="Gene3D" id="1.20.58.340">
    <property type="entry name" value="Magnesium transport protein CorA, transmembrane region"/>
    <property type="match status" value="1"/>
</dbReference>
<evidence type="ECO:0000313" key="10">
    <source>
        <dbReference type="Proteomes" id="UP000030680"/>
    </source>
</evidence>
<dbReference type="Pfam" id="PF22099">
    <property type="entry name" value="MRS2-like"/>
    <property type="match status" value="1"/>
</dbReference>
<dbReference type="PANTHER" id="PTHR13890:SF0">
    <property type="entry name" value="MAGNESIUM TRANSPORTER MRS2 HOMOLOG, MITOCHONDRIAL"/>
    <property type="match status" value="1"/>
</dbReference>
<dbReference type="KEGG" id="gsl:Gasu_20490"/>
<dbReference type="PANTHER" id="PTHR13890">
    <property type="entry name" value="RNA SPLICING PROTEIN MRS2, MITOCHONDRIAL"/>
    <property type="match status" value="1"/>
</dbReference>
<name>M2XKC1_GALSU</name>
<dbReference type="GeneID" id="17089307"/>
<comment type="subcellular location">
    <subcellularLocation>
        <location evidence="1">Membrane</location>
        <topology evidence="1">Multi-pass membrane protein</topology>
    </subcellularLocation>
</comment>
<gene>
    <name evidence="9" type="ORF">Gasu_20490</name>
</gene>